<reference evidence="2" key="1">
    <citation type="submission" date="2016-01" db="EMBL/GenBank/DDBJ databases">
        <authorList>
            <person name="Peeters C."/>
        </authorList>
    </citation>
    <scope>NUCLEOTIDE SEQUENCE [LARGE SCALE GENOMIC DNA]</scope>
    <source>
        <strain evidence="2">LMG 22937</strain>
    </source>
</reference>
<proteinExistence type="predicted"/>
<keyword evidence="3" id="KW-1185">Reference proteome</keyword>
<gene>
    <name evidence="2" type="ORF">AWB67_01113</name>
</gene>
<evidence type="ECO:0000256" key="1">
    <source>
        <dbReference type="SAM" id="MobiDB-lite"/>
    </source>
</evidence>
<protein>
    <submittedName>
        <fullName evidence="2">Uncharacterized protein</fullName>
    </submittedName>
</protein>
<dbReference type="EMBL" id="FCOL02000004">
    <property type="protein sequence ID" value="SAL26945.1"/>
    <property type="molecule type" value="Genomic_DNA"/>
</dbReference>
<dbReference type="AlphaFoldDB" id="A0A158G4C8"/>
<accession>A0A158G4C8</accession>
<feature type="compositionally biased region" description="Basic and acidic residues" evidence="1">
    <location>
        <begin position="1"/>
        <end position="48"/>
    </location>
</feature>
<feature type="region of interest" description="Disordered" evidence="1">
    <location>
        <begin position="1"/>
        <end position="67"/>
    </location>
</feature>
<dbReference type="Proteomes" id="UP000054925">
    <property type="component" value="Unassembled WGS sequence"/>
</dbReference>
<organism evidence="2 3">
    <name type="scientific">Caballeronia terrestris</name>
    <dbReference type="NCBI Taxonomy" id="1226301"/>
    <lineage>
        <taxon>Bacteria</taxon>
        <taxon>Pseudomonadati</taxon>
        <taxon>Pseudomonadota</taxon>
        <taxon>Betaproteobacteria</taxon>
        <taxon>Burkholderiales</taxon>
        <taxon>Burkholderiaceae</taxon>
        <taxon>Caballeronia</taxon>
    </lineage>
</organism>
<evidence type="ECO:0000313" key="2">
    <source>
        <dbReference type="EMBL" id="SAL26945.1"/>
    </source>
</evidence>
<evidence type="ECO:0000313" key="3">
    <source>
        <dbReference type="Proteomes" id="UP000054925"/>
    </source>
</evidence>
<name>A0A158G4C8_9BURK</name>
<comment type="caution">
    <text evidence="2">The sequence shown here is derived from an EMBL/GenBank/DDBJ whole genome shotgun (WGS) entry which is preliminary data.</text>
</comment>
<sequence>MKNRTEWDISRYIDNPKSKMEKIHEGESRDRSTSDALRRKKSLGHDTRGFSMIATVRAPPGLLRNDD</sequence>